<feature type="region of interest" description="Disordered" evidence="12">
    <location>
        <begin position="163"/>
        <end position="206"/>
    </location>
</feature>
<comment type="similarity">
    <text evidence="2 11">Belongs to the cation transport ATPase (P-type) (TC 3.A.3) family. Type IB subfamily.</text>
</comment>
<dbReference type="InterPro" id="IPR023298">
    <property type="entry name" value="ATPase_P-typ_TM_dom_sf"/>
</dbReference>
<evidence type="ECO:0000256" key="9">
    <source>
        <dbReference type="ARBA" id="ARBA00022989"/>
    </source>
</evidence>
<evidence type="ECO:0000256" key="8">
    <source>
        <dbReference type="ARBA" id="ARBA00022967"/>
    </source>
</evidence>
<evidence type="ECO:0000259" key="13">
    <source>
        <dbReference type="Pfam" id="PF00122"/>
    </source>
</evidence>
<dbReference type="SFLD" id="SFLDS00003">
    <property type="entry name" value="Haloacid_Dehalogenase"/>
    <property type="match status" value="1"/>
</dbReference>
<dbReference type="Pfam" id="PF00122">
    <property type="entry name" value="E1-E2_ATPase"/>
    <property type="match status" value="1"/>
</dbReference>
<feature type="compositionally biased region" description="Basic and acidic residues" evidence="12">
    <location>
        <begin position="220"/>
        <end position="240"/>
    </location>
</feature>
<comment type="caution">
    <text evidence="14">The sequence shown here is derived from an EMBL/GenBank/DDBJ whole genome shotgun (WGS) entry which is preliminary data.</text>
</comment>
<feature type="transmembrane region" description="Helical" evidence="11">
    <location>
        <begin position="272"/>
        <end position="293"/>
    </location>
</feature>
<evidence type="ECO:0000256" key="1">
    <source>
        <dbReference type="ARBA" id="ARBA00004141"/>
    </source>
</evidence>
<dbReference type="CDD" id="cd07551">
    <property type="entry name" value="P-type_ATPase_HM_ZosA_PfeT-like"/>
    <property type="match status" value="1"/>
</dbReference>
<sequence>MSESVKLRLDLPLVLPDVADANDSCVTRLLDTLSGRPGLIEAHVAGRESGSPQLCIHYDPATLSLTRVRELANSVGAEITSRFAHLVLRTGAPLHARGARGAADSLRGIPGVVEAEVGVSGAVRIEYDRSVLSEDVLLARAAAFGVRGLASARVAAAAPAFKEPGTHVDPAQPVSVVSGHAGGDRGHDHAGKGKDHHNDHNRDANPVQAEQVRLDTANRDHAGHDHAEGKGDHAGHDHSHGGPLGEKSELIFAVLAGMLLLAGWLIERAGAGPGWLPTACYVAAYLFGGFFTVKEAFENLRARRFEIDTLMLVAAIGAAALGKWAEGALLLFLFSLGHSLEHYAMGRARRAIEALAKLAPETATVRREDRTEEVAVGTLQVGDVVVVRPNERLPADGVVVVGTSSVNQAPVTGESVPVDKRPADDPKAALAAFERVGPENRVFAGTINGSGVIEVMVARRSEQSTMARVVKMVTEAEAQRSPTQQFTERFERIFVPVILALVVVLLFAWVVIDEPFAVSFYRAMAVLVAASPCALAISVPSAVLSGVARAGRGGVLVKGGGPLENLGTLTSIAFDKTGTLTEGKPKLTDAVAAEGASEDELLSVALVVEEHSDHPLASAIVTGARERLADRVKPLTATDLKSITGRGVQAQVEGELVHIGKPVLFSELADSALPAAIEQENAKLVAAGRTTMVVRKGARFLGVLGVMDTPRPVAAQVMAELRALGIERLIMISGDNQAVADAVAKSVGLTEAKGDLMPEQKVEAIKELRKAHGKVAMVGDGVNDAPAMANATVGIAMGAAGSDVALETADVALMADDLAQLPFAVGLSRSTSRIIKQNLWVSLGVVAVLIPATIFGLNIGTAVLFHEGSTILVVVNALRLLAYKVDGKASDDVDLKAPATAA</sequence>
<dbReference type="Gene3D" id="3.30.70.100">
    <property type="match status" value="2"/>
</dbReference>
<dbReference type="Gene3D" id="3.40.1110.10">
    <property type="entry name" value="Calcium-transporting ATPase, cytoplasmic domain N"/>
    <property type="match status" value="1"/>
</dbReference>
<evidence type="ECO:0000256" key="7">
    <source>
        <dbReference type="ARBA" id="ARBA00022842"/>
    </source>
</evidence>
<dbReference type="Pfam" id="PF00702">
    <property type="entry name" value="Hydrolase"/>
    <property type="match status" value="1"/>
</dbReference>
<evidence type="ECO:0000256" key="11">
    <source>
        <dbReference type="RuleBase" id="RU362081"/>
    </source>
</evidence>
<keyword evidence="6 11" id="KW-0067">ATP-binding</keyword>
<keyword evidence="4 11" id="KW-0479">Metal-binding</keyword>
<dbReference type="InterPro" id="IPR008250">
    <property type="entry name" value="ATPase_P-typ_transduc_dom_A_sf"/>
</dbReference>
<keyword evidence="8" id="KW-1278">Translocase</keyword>
<feature type="transmembrane region" description="Helical" evidence="11">
    <location>
        <begin position="839"/>
        <end position="857"/>
    </location>
</feature>
<dbReference type="SFLD" id="SFLDG00002">
    <property type="entry name" value="C1.7:_P-type_atpase_like"/>
    <property type="match status" value="1"/>
</dbReference>
<comment type="subcellular location">
    <subcellularLocation>
        <location evidence="11">Cell membrane</location>
    </subcellularLocation>
    <subcellularLocation>
        <location evidence="1">Membrane</location>
        <topology evidence="1">Multi-pass membrane protein</topology>
    </subcellularLocation>
</comment>
<keyword evidence="15" id="KW-1185">Reference proteome</keyword>
<dbReference type="PROSITE" id="PS00154">
    <property type="entry name" value="ATPASE_E1_E2"/>
    <property type="match status" value="1"/>
</dbReference>
<proteinExistence type="inferred from homology"/>
<dbReference type="NCBIfam" id="TIGR01525">
    <property type="entry name" value="ATPase-IB_hvy"/>
    <property type="match status" value="1"/>
</dbReference>
<dbReference type="SUPFAM" id="SSF56784">
    <property type="entry name" value="HAD-like"/>
    <property type="match status" value="1"/>
</dbReference>
<feature type="transmembrane region" description="Helical" evidence="11">
    <location>
        <begin position="493"/>
        <end position="512"/>
    </location>
</feature>
<keyword evidence="11" id="KW-1003">Cell membrane</keyword>
<dbReference type="Proteomes" id="UP001596270">
    <property type="component" value="Unassembled WGS sequence"/>
</dbReference>
<evidence type="ECO:0000256" key="4">
    <source>
        <dbReference type="ARBA" id="ARBA00022723"/>
    </source>
</evidence>
<evidence type="ECO:0000256" key="12">
    <source>
        <dbReference type="SAM" id="MobiDB-lite"/>
    </source>
</evidence>
<dbReference type="PANTHER" id="PTHR43079">
    <property type="entry name" value="PROBABLE CADMIUM/ZINC-TRANSPORTING ATPASE HMA1"/>
    <property type="match status" value="1"/>
</dbReference>
<dbReference type="SUPFAM" id="SSF81653">
    <property type="entry name" value="Calcium ATPase, transduction domain A"/>
    <property type="match status" value="1"/>
</dbReference>
<dbReference type="InterPro" id="IPR036412">
    <property type="entry name" value="HAD-like_sf"/>
</dbReference>
<feature type="transmembrane region" description="Helical" evidence="11">
    <location>
        <begin position="250"/>
        <end position="266"/>
    </location>
</feature>
<dbReference type="SFLD" id="SFLDF00027">
    <property type="entry name" value="p-type_atpase"/>
    <property type="match status" value="1"/>
</dbReference>
<dbReference type="InterPro" id="IPR001757">
    <property type="entry name" value="P_typ_ATPase"/>
</dbReference>
<dbReference type="Gene3D" id="3.40.50.1000">
    <property type="entry name" value="HAD superfamily/HAD-like"/>
    <property type="match status" value="1"/>
</dbReference>
<keyword evidence="7" id="KW-0460">Magnesium</keyword>
<evidence type="ECO:0000256" key="2">
    <source>
        <dbReference type="ARBA" id="ARBA00006024"/>
    </source>
</evidence>
<keyword evidence="9 11" id="KW-1133">Transmembrane helix</keyword>
<keyword evidence="5 11" id="KW-0547">Nucleotide-binding</keyword>
<dbReference type="InterPro" id="IPR059000">
    <property type="entry name" value="ATPase_P-type_domA"/>
</dbReference>
<dbReference type="PANTHER" id="PTHR43079:SF1">
    <property type="entry name" value="CADMIUM_ZINC-TRANSPORTING ATPASE HMA1, CHLOROPLASTIC-RELATED"/>
    <property type="match status" value="1"/>
</dbReference>
<evidence type="ECO:0000313" key="14">
    <source>
        <dbReference type="EMBL" id="MFC6282299.1"/>
    </source>
</evidence>
<name>A0ABW1TZA2_9BURK</name>
<evidence type="ECO:0000313" key="15">
    <source>
        <dbReference type="Proteomes" id="UP001596270"/>
    </source>
</evidence>
<gene>
    <name evidence="14" type="ORF">ACFQND_13810</name>
</gene>
<dbReference type="InterPro" id="IPR044492">
    <property type="entry name" value="P_typ_ATPase_HD_dom"/>
</dbReference>
<dbReference type="NCBIfam" id="TIGR01494">
    <property type="entry name" value="ATPase_P-type"/>
    <property type="match status" value="1"/>
</dbReference>
<dbReference type="PRINTS" id="PR00119">
    <property type="entry name" value="CATATPASE"/>
</dbReference>
<feature type="region of interest" description="Disordered" evidence="12">
    <location>
        <begin position="220"/>
        <end position="242"/>
    </location>
</feature>
<dbReference type="Gene3D" id="1.20.1110.10">
    <property type="entry name" value="Calcium-transporting ATPase, transmembrane domain"/>
    <property type="match status" value="1"/>
</dbReference>
<evidence type="ECO:0000256" key="6">
    <source>
        <dbReference type="ARBA" id="ARBA00022840"/>
    </source>
</evidence>
<feature type="domain" description="P-type ATPase A" evidence="13">
    <location>
        <begin position="357"/>
        <end position="473"/>
    </location>
</feature>
<dbReference type="SUPFAM" id="SSF81665">
    <property type="entry name" value="Calcium ATPase, transmembrane domain M"/>
    <property type="match status" value="1"/>
</dbReference>
<dbReference type="InterPro" id="IPR023214">
    <property type="entry name" value="HAD_sf"/>
</dbReference>
<keyword evidence="3 11" id="KW-0812">Transmembrane</keyword>
<feature type="transmembrane region" description="Helical" evidence="11">
    <location>
        <begin position="524"/>
        <end position="548"/>
    </location>
</feature>
<keyword evidence="10 11" id="KW-0472">Membrane</keyword>
<dbReference type="EMBL" id="JBHSRS010000075">
    <property type="protein sequence ID" value="MFC6282299.1"/>
    <property type="molecule type" value="Genomic_DNA"/>
</dbReference>
<dbReference type="RefSeq" id="WP_371436121.1">
    <property type="nucleotide sequence ID" value="NZ_JBHSRS010000075.1"/>
</dbReference>
<organism evidence="14 15">
    <name type="scientific">Polaromonas aquatica</name>
    <dbReference type="NCBI Taxonomy" id="332657"/>
    <lineage>
        <taxon>Bacteria</taxon>
        <taxon>Pseudomonadati</taxon>
        <taxon>Pseudomonadota</taxon>
        <taxon>Betaproteobacteria</taxon>
        <taxon>Burkholderiales</taxon>
        <taxon>Comamonadaceae</taxon>
        <taxon>Polaromonas</taxon>
    </lineage>
</organism>
<protein>
    <submittedName>
        <fullName evidence="14">Heavy metal translocating P-type ATPase</fullName>
    </submittedName>
</protein>
<accession>A0ABW1TZA2</accession>
<evidence type="ECO:0000256" key="5">
    <source>
        <dbReference type="ARBA" id="ARBA00022741"/>
    </source>
</evidence>
<dbReference type="InterPro" id="IPR018303">
    <property type="entry name" value="ATPase_P-typ_P_site"/>
</dbReference>
<dbReference type="InterPro" id="IPR051949">
    <property type="entry name" value="Cation_Transport_ATPase"/>
</dbReference>
<evidence type="ECO:0000256" key="3">
    <source>
        <dbReference type="ARBA" id="ARBA00022692"/>
    </source>
</evidence>
<evidence type="ECO:0000256" key="10">
    <source>
        <dbReference type="ARBA" id="ARBA00023136"/>
    </source>
</evidence>
<reference evidence="15" key="1">
    <citation type="journal article" date="2019" name="Int. J. Syst. Evol. Microbiol.">
        <title>The Global Catalogue of Microorganisms (GCM) 10K type strain sequencing project: providing services to taxonomists for standard genome sequencing and annotation.</title>
        <authorList>
            <consortium name="The Broad Institute Genomics Platform"/>
            <consortium name="The Broad Institute Genome Sequencing Center for Infectious Disease"/>
            <person name="Wu L."/>
            <person name="Ma J."/>
        </authorList>
    </citation>
    <scope>NUCLEOTIDE SEQUENCE [LARGE SCALE GENOMIC DNA]</scope>
    <source>
        <strain evidence="15">CCUG 39402</strain>
    </source>
</reference>
<dbReference type="InterPro" id="IPR027256">
    <property type="entry name" value="P-typ_ATPase_IB"/>
</dbReference>
<dbReference type="InterPro" id="IPR023299">
    <property type="entry name" value="ATPase_P-typ_cyto_dom_N"/>
</dbReference>
<dbReference type="Gene3D" id="2.70.150.10">
    <property type="entry name" value="Calcium-transporting ATPase, cytoplasmic transduction domain A"/>
    <property type="match status" value="1"/>
</dbReference>
<feature type="compositionally biased region" description="Basic and acidic residues" evidence="12">
    <location>
        <begin position="182"/>
        <end position="203"/>
    </location>
</feature>